<organism evidence="1">
    <name type="scientific">Anguilla anguilla</name>
    <name type="common">European freshwater eel</name>
    <name type="synonym">Muraena anguilla</name>
    <dbReference type="NCBI Taxonomy" id="7936"/>
    <lineage>
        <taxon>Eukaryota</taxon>
        <taxon>Metazoa</taxon>
        <taxon>Chordata</taxon>
        <taxon>Craniata</taxon>
        <taxon>Vertebrata</taxon>
        <taxon>Euteleostomi</taxon>
        <taxon>Actinopterygii</taxon>
        <taxon>Neopterygii</taxon>
        <taxon>Teleostei</taxon>
        <taxon>Anguilliformes</taxon>
        <taxon>Anguillidae</taxon>
        <taxon>Anguilla</taxon>
    </lineage>
</organism>
<name>A0A0E9XRI8_ANGAN</name>
<evidence type="ECO:0000313" key="1">
    <source>
        <dbReference type="EMBL" id="JAI05057.1"/>
    </source>
</evidence>
<accession>A0A0E9XRI8</accession>
<reference evidence="1" key="2">
    <citation type="journal article" date="2015" name="Fish Shellfish Immunol.">
        <title>Early steps in the European eel (Anguilla anguilla)-Vibrio vulnificus interaction in the gills: Role of the RtxA13 toxin.</title>
        <authorList>
            <person name="Callol A."/>
            <person name="Pajuelo D."/>
            <person name="Ebbesson L."/>
            <person name="Teles M."/>
            <person name="MacKenzie S."/>
            <person name="Amaro C."/>
        </authorList>
    </citation>
    <scope>NUCLEOTIDE SEQUENCE</scope>
</reference>
<proteinExistence type="predicted"/>
<dbReference type="AlphaFoldDB" id="A0A0E9XRI8"/>
<dbReference type="EMBL" id="GBXM01003521">
    <property type="protein sequence ID" value="JAI05057.1"/>
    <property type="molecule type" value="Transcribed_RNA"/>
</dbReference>
<sequence length="39" mass="4435">MIYPAGIPKFTLCGEKNIERDVKTVPRTMIRCLKCHASN</sequence>
<reference evidence="1" key="1">
    <citation type="submission" date="2014-11" db="EMBL/GenBank/DDBJ databases">
        <authorList>
            <person name="Amaro Gonzalez C."/>
        </authorList>
    </citation>
    <scope>NUCLEOTIDE SEQUENCE</scope>
</reference>
<protein>
    <submittedName>
        <fullName evidence="1">Uncharacterized protein</fullName>
    </submittedName>
</protein>